<comment type="caution">
    <text evidence="2">The sequence shown here is derived from an EMBL/GenBank/DDBJ whole genome shotgun (WGS) entry which is preliminary data.</text>
</comment>
<gene>
    <name evidence="2" type="ORF">KDK95_03210</name>
</gene>
<dbReference type="Proteomes" id="UP000676325">
    <property type="component" value="Unassembled WGS sequence"/>
</dbReference>
<dbReference type="EMBL" id="JAGSOH010000005">
    <property type="protein sequence ID" value="MBR7825302.1"/>
    <property type="molecule type" value="Genomic_DNA"/>
</dbReference>
<evidence type="ECO:0000313" key="3">
    <source>
        <dbReference type="Proteomes" id="UP000676325"/>
    </source>
</evidence>
<dbReference type="AlphaFoldDB" id="A0A941E6F3"/>
<name>A0A941E6F3_9ACTN</name>
<dbReference type="PANTHER" id="PTHR43433">
    <property type="entry name" value="HYDROLASE, ALPHA/BETA FOLD FAMILY PROTEIN"/>
    <property type="match status" value="1"/>
</dbReference>
<dbReference type="GO" id="GO:0016787">
    <property type="term" value="F:hydrolase activity"/>
    <property type="evidence" value="ECO:0007669"/>
    <property type="project" value="UniProtKB-KW"/>
</dbReference>
<keyword evidence="3" id="KW-1185">Reference proteome</keyword>
<proteinExistence type="predicted"/>
<dbReference type="InterPro" id="IPR050471">
    <property type="entry name" value="AB_hydrolase"/>
</dbReference>
<dbReference type="InterPro" id="IPR000073">
    <property type="entry name" value="AB_hydrolase_1"/>
</dbReference>
<accession>A0A941E6F3</accession>
<dbReference type="InterPro" id="IPR029058">
    <property type="entry name" value="AB_hydrolase_fold"/>
</dbReference>
<dbReference type="SUPFAM" id="SSF53474">
    <property type="entry name" value="alpha/beta-Hydrolases"/>
    <property type="match status" value="1"/>
</dbReference>
<dbReference type="RefSeq" id="WP_212516461.1">
    <property type="nucleotide sequence ID" value="NZ_JAGSOH010000005.1"/>
</dbReference>
<evidence type="ECO:0000313" key="2">
    <source>
        <dbReference type="EMBL" id="MBR7825302.1"/>
    </source>
</evidence>
<dbReference type="PANTHER" id="PTHR43433:SF5">
    <property type="entry name" value="AB HYDROLASE-1 DOMAIN-CONTAINING PROTEIN"/>
    <property type="match status" value="1"/>
</dbReference>
<keyword evidence="2" id="KW-0378">Hydrolase</keyword>
<dbReference type="PRINTS" id="PR00111">
    <property type="entry name" value="ABHYDROLASE"/>
</dbReference>
<protein>
    <submittedName>
        <fullName evidence="2">Alpha/beta hydrolase</fullName>
    </submittedName>
</protein>
<reference evidence="2" key="1">
    <citation type="submission" date="2021-04" db="EMBL/GenBank/DDBJ databases">
        <title>Genome based classification of Actinospica acidithermotolerans sp. nov., an actinobacterium isolated from an Indonesian hot spring.</title>
        <authorList>
            <person name="Kusuma A.B."/>
            <person name="Putra K.E."/>
            <person name="Nafisah S."/>
            <person name="Loh J."/>
            <person name="Nouioui I."/>
            <person name="Goodfellow M."/>
        </authorList>
    </citation>
    <scope>NUCLEOTIDE SEQUENCE</scope>
    <source>
        <strain evidence="2">MGRD01-02</strain>
    </source>
</reference>
<evidence type="ECO:0000259" key="1">
    <source>
        <dbReference type="Pfam" id="PF00561"/>
    </source>
</evidence>
<feature type="domain" description="AB hydrolase-1" evidence="1">
    <location>
        <begin position="31"/>
        <end position="281"/>
    </location>
</feature>
<dbReference type="Gene3D" id="3.40.50.1820">
    <property type="entry name" value="alpha/beta hydrolase"/>
    <property type="match status" value="1"/>
</dbReference>
<dbReference type="Pfam" id="PF00561">
    <property type="entry name" value="Abhydrolase_1"/>
    <property type="match status" value="1"/>
</dbReference>
<sequence length="303" mass="32922">MDEFDKSDRTVWASDGRRLTVRVLGDRSGAPVFFMHGTPGSRIGPFPRSALLHQLGVRLIAYDRPGYGESDRLPLRSVAHAAADVRTIADDLGINNFSVVGRSGGGPHALACAALMPDRVSRCAVLVGLAPRHAKGLDWYEGMTESNRREYSVAESGVGALAQKIEASAEQIRNDPKALLRNLGPELPLPDWQVIADNTIRIGIRRNFAEALARSGAGWVDDARSFTQEWGFDPADILVPTLLWHGAQDVFSPVQHTHWLARTIPGSIEMIAADAAHFSAIDVLPSLLPWIAFGRRDPIADAA</sequence>
<organism evidence="2 3">
    <name type="scientific">Actinospica acidithermotolerans</name>
    <dbReference type="NCBI Taxonomy" id="2828514"/>
    <lineage>
        <taxon>Bacteria</taxon>
        <taxon>Bacillati</taxon>
        <taxon>Actinomycetota</taxon>
        <taxon>Actinomycetes</taxon>
        <taxon>Catenulisporales</taxon>
        <taxon>Actinospicaceae</taxon>
        <taxon>Actinospica</taxon>
    </lineage>
</organism>